<dbReference type="EMBL" id="CAJHUC010001631">
    <property type="protein sequence ID" value="CAD7701777.1"/>
    <property type="molecule type" value="Genomic_DNA"/>
</dbReference>
<evidence type="ECO:0000313" key="14">
    <source>
        <dbReference type="EMBL" id="CAD7701777.1"/>
    </source>
</evidence>
<feature type="region of interest" description="Disordered" evidence="12">
    <location>
        <begin position="1"/>
        <end position="23"/>
    </location>
</feature>
<dbReference type="InterPro" id="IPR036612">
    <property type="entry name" value="KH_dom_type_1_sf"/>
</dbReference>
<dbReference type="GO" id="GO:0010629">
    <property type="term" value="P:negative regulation of gene expression"/>
    <property type="evidence" value="ECO:0007669"/>
    <property type="project" value="UniProtKB-ARBA"/>
</dbReference>
<dbReference type="Gene3D" id="6.10.140.1790">
    <property type="match status" value="1"/>
</dbReference>
<evidence type="ECO:0000256" key="12">
    <source>
        <dbReference type="SAM" id="MobiDB-lite"/>
    </source>
</evidence>
<proteinExistence type="inferred from homology"/>
<dbReference type="InterPro" id="IPR000504">
    <property type="entry name" value="RRM_dom"/>
</dbReference>
<evidence type="ECO:0000256" key="5">
    <source>
        <dbReference type="ARBA" id="ARBA00022737"/>
    </source>
</evidence>
<dbReference type="GO" id="GO:0006397">
    <property type="term" value="P:mRNA processing"/>
    <property type="evidence" value="ECO:0007669"/>
    <property type="project" value="UniProtKB-KW"/>
</dbReference>
<feature type="compositionally biased region" description="Polar residues" evidence="12">
    <location>
        <begin position="748"/>
        <end position="762"/>
    </location>
</feature>
<keyword evidence="9" id="KW-0508">mRNA splicing</keyword>
<feature type="compositionally biased region" description="Pro residues" evidence="12">
    <location>
        <begin position="624"/>
        <end position="633"/>
    </location>
</feature>
<dbReference type="SMART" id="SM00360">
    <property type="entry name" value="RRM"/>
    <property type="match status" value="1"/>
</dbReference>
<dbReference type="GO" id="GO:0048024">
    <property type="term" value="P:regulation of mRNA splicing, via spliceosome"/>
    <property type="evidence" value="ECO:0007669"/>
    <property type="project" value="TreeGrafter"/>
</dbReference>
<reference evidence="14" key="1">
    <citation type="submission" date="2020-12" db="EMBL/GenBank/DDBJ databases">
        <authorList>
            <person name="Iha C."/>
        </authorList>
    </citation>
    <scope>NUCLEOTIDE SEQUENCE</scope>
</reference>
<feature type="compositionally biased region" description="Basic residues" evidence="12">
    <location>
        <begin position="832"/>
        <end position="842"/>
    </location>
</feature>
<evidence type="ECO:0000256" key="1">
    <source>
        <dbReference type="ARBA" id="ARBA00004123"/>
    </source>
</evidence>
<gene>
    <name evidence="14" type="ORF">OSTQU699_LOCUS7134</name>
</gene>
<evidence type="ECO:0000256" key="3">
    <source>
        <dbReference type="ARBA" id="ARBA00022664"/>
    </source>
</evidence>
<dbReference type="Pfam" id="PF22675">
    <property type="entry name" value="KH-I_KHDC4-BBP"/>
    <property type="match status" value="1"/>
</dbReference>
<comment type="caution">
    <text evidence="14">The sequence shown here is derived from an EMBL/GenBank/DDBJ whole genome shotgun (WGS) entry which is preliminary data.</text>
</comment>
<keyword evidence="10" id="KW-0539">Nucleus</keyword>
<organism evidence="14 15">
    <name type="scientific">Ostreobium quekettii</name>
    <dbReference type="NCBI Taxonomy" id="121088"/>
    <lineage>
        <taxon>Eukaryota</taxon>
        <taxon>Viridiplantae</taxon>
        <taxon>Chlorophyta</taxon>
        <taxon>core chlorophytes</taxon>
        <taxon>Ulvophyceae</taxon>
        <taxon>TCBD clade</taxon>
        <taxon>Bryopsidales</taxon>
        <taxon>Ostreobineae</taxon>
        <taxon>Ostreobiaceae</taxon>
        <taxon>Ostreobium</taxon>
    </lineage>
</organism>
<evidence type="ECO:0000259" key="13">
    <source>
        <dbReference type="PROSITE" id="PS50102"/>
    </source>
</evidence>
<keyword evidence="6" id="KW-0863">Zinc-finger</keyword>
<dbReference type="FunFam" id="3.30.1370.10:FF:000047">
    <property type="entry name" value="splicing factor-like protein 1"/>
    <property type="match status" value="1"/>
</dbReference>
<evidence type="ECO:0000256" key="4">
    <source>
        <dbReference type="ARBA" id="ARBA00022723"/>
    </source>
</evidence>
<keyword evidence="5" id="KW-0677">Repeat</keyword>
<dbReference type="Pfam" id="PF00076">
    <property type="entry name" value="RRM_1"/>
    <property type="match status" value="1"/>
</dbReference>
<feature type="domain" description="RRM" evidence="13">
    <location>
        <begin position="369"/>
        <end position="447"/>
    </location>
</feature>
<evidence type="ECO:0000256" key="7">
    <source>
        <dbReference type="ARBA" id="ARBA00022833"/>
    </source>
</evidence>
<comment type="subcellular location">
    <subcellularLocation>
        <location evidence="1">Nucleus</location>
    </subcellularLocation>
</comment>
<dbReference type="GO" id="GO:0005737">
    <property type="term" value="C:cytoplasm"/>
    <property type="evidence" value="ECO:0007669"/>
    <property type="project" value="UniProtKB-ARBA"/>
</dbReference>
<dbReference type="InterPro" id="IPR004087">
    <property type="entry name" value="KH_dom"/>
</dbReference>
<dbReference type="PANTHER" id="PTHR11208">
    <property type="entry name" value="RNA-BINDING PROTEIN RELATED"/>
    <property type="match status" value="1"/>
</dbReference>
<dbReference type="InterPro" id="IPR012677">
    <property type="entry name" value="Nucleotide-bd_a/b_plait_sf"/>
</dbReference>
<dbReference type="FunFam" id="3.30.70.330:FF:000383">
    <property type="entry name" value="Sex lethal, isoform D"/>
    <property type="match status" value="1"/>
</dbReference>
<dbReference type="InterPro" id="IPR045071">
    <property type="entry name" value="BBP-like"/>
</dbReference>
<dbReference type="GO" id="GO:0008270">
    <property type="term" value="F:zinc ion binding"/>
    <property type="evidence" value="ECO:0007669"/>
    <property type="project" value="UniProtKB-KW"/>
</dbReference>
<feature type="region of interest" description="Disordered" evidence="12">
    <location>
        <begin position="601"/>
        <end position="904"/>
    </location>
</feature>
<dbReference type="CDD" id="cd02395">
    <property type="entry name" value="KH-I_BBP"/>
    <property type="match status" value="1"/>
</dbReference>
<evidence type="ECO:0000256" key="8">
    <source>
        <dbReference type="ARBA" id="ARBA00022884"/>
    </source>
</evidence>
<dbReference type="InterPro" id="IPR035979">
    <property type="entry name" value="RBD_domain_sf"/>
</dbReference>
<dbReference type="InterPro" id="IPR032570">
    <property type="entry name" value="SF1-HH"/>
</dbReference>
<dbReference type="GO" id="GO:0003729">
    <property type="term" value="F:mRNA binding"/>
    <property type="evidence" value="ECO:0007669"/>
    <property type="project" value="UniProtKB-ARBA"/>
</dbReference>
<dbReference type="PROSITE" id="PS50084">
    <property type="entry name" value="KH_TYPE_1"/>
    <property type="match status" value="1"/>
</dbReference>
<keyword evidence="7" id="KW-0862">Zinc</keyword>
<feature type="compositionally biased region" description="Basic and acidic residues" evidence="12">
    <location>
        <begin position="777"/>
        <end position="792"/>
    </location>
</feature>
<evidence type="ECO:0000256" key="11">
    <source>
        <dbReference type="PROSITE-ProRule" id="PRU00176"/>
    </source>
</evidence>
<feature type="compositionally biased region" description="Basic and acidic residues" evidence="12">
    <location>
        <begin position="876"/>
        <end position="898"/>
    </location>
</feature>
<comment type="similarity">
    <text evidence="2">Belongs to the BBP/SF1 family.</text>
</comment>
<dbReference type="GO" id="GO:0009967">
    <property type="term" value="P:positive regulation of signal transduction"/>
    <property type="evidence" value="ECO:0007669"/>
    <property type="project" value="UniProtKB-ARBA"/>
</dbReference>
<dbReference type="InterPro" id="IPR047086">
    <property type="entry name" value="SF1-HH_sf"/>
</dbReference>
<dbReference type="PROSITE" id="PS50102">
    <property type="entry name" value="RRM"/>
    <property type="match status" value="1"/>
</dbReference>
<evidence type="ECO:0000256" key="6">
    <source>
        <dbReference type="ARBA" id="ARBA00022771"/>
    </source>
</evidence>
<keyword evidence="3" id="KW-0507">mRNA processing</keyword>
<dbReference type="SUPFAM" id="SSF54928">
    <property type="entry name" value="RNA-binding domain, RBD"/>
    <property type="match status" value="1"/>
</dbReference>
<dbReference type="SUPFAM" id="SSF54791">
    <property type="entry name" value="Eukaryotic type KH-domain (KH-domain type I)"/>
    <property type="match status" value="1"/>
</dbReference>
<keyword evidence="15" id="KW-1185">Reference proteome</keyword>
<dbReference type="AlphaFoldDB" id="A0A8S1J7A2"/>
<dbReference type="Gene3D" id="3.30.70.330">
    <property type="match status" value="1"/>
</dbReference>
<feature type="compositionally biased region" description="Low complexity" evidence="12">
    <location>
        <begin position="674"/>
        <end position="695"/>
    </location>
</feature>
<keyword evidence="8 11" id="KW-0694">RNA-binding</keyword>
<dbReference type="OrthoDB" id="10021397at2759"/>
<sequence>MLVSSSIPDEPPQRRQAKKCRWGPETEAGIRVLLEKANEAAAAAGNDADGEHASKRRRSRWAPEEKKVLPGLPEVALPAGLAHLVDVNPEGIELQKRLNAINQQLQLLGAGQFVDNTPVGERSPSPVPIYNQEGLRINTREQRAKDKLLKERQDVIRDLIAKNPNYRPPPDFRPEKKSRKIYIPVHDHPGYNFIGLIIGPRGNTQKRMEKETGAKIAIRGRGSVKEGRVRKDMKPDPSEDDDLHVLITADTDESLERASGMIEKLLVPVEEDVNEHKRMQLRELAELNGTLRDYEAWDLKKEEAGVYQLPGAAKEAAERQYQRDMKALHPDAEVTGMEDEYKSFMKELGGGILPPVPMERDRSTLEDPCNLYVGYIPHHLTEDQLEAMFVECGEVRDCRIITDRQAGRSKGFGFVRMADEEGARRAIRELNNQQVDNRRLIVRVKCHGPPPAGPMVREAPRRLGVDGSLRKEVMQGRSEGDGLISAGGSDSLPPAATPMTSEWAAKTGYQPSAVVPTPMVPAAAMRQDWMGVYREDALPPGVEPRDREDVGVPGFAPPAPVAATPRPMVSAWATADGNRTFPPGTDFHMVNGVPQMAFPPGELDDTVPPGMEPAPPGDESFEDVPPPPPPPGEPFVADPYSQPYYMDYSGSVPGVGEGAHDMGTAYGQDTEPSAAAAMDAWAAGEPAENGDAATEAMEEEEKAPVDIQHVPLPAEGPGSLADSEARRKAAQETGPKGGSGPSDPSPSVGTTHVHTSLPSQQEVFMKRRAQGASAAGLRDRAGPRWEREEKKKSPSPAAAKIPARPPSPQVSEEGEIALEPGELQEYIEARRKSSRSPSRRGYRSPGSPRDGRYGRRGYRRSPSPMGGRRGWGGDADWDRSDRHGRRQSPDYRYRRDRGGWGSRR</sequence>
<evidence type="ECO:0000313" key="15">
    <source>
        <dbReference type="Proteomes" id="UP000708148"/>
    </source>
</evidence>
<evidence type="ECO:0000256" key="10">
    <source>
        <dbReference type="ARBA" id="ARBA00023242"/>
    </source>
</evidence>
<dbReference type="Gene3D" id="3.30.1370.10">
    <property type="entry name" value="K Homology domain, type 1"/>
    <property type="match status" value="1"/>
</dbReference>
<evidence type="ECO:0000256" key="2">
    <source>
        <dbReference type="ARBA" id="ARBA00010382"/>
    </source>
</evidence>
<keyword evidence="4" id="KW-0479">Metal-binding</keyword>
<dbReference type="SMART" id="SM00322">
    <property type="entry name" value="KH"/>
    <property type="match status" value="1"/>
</dbReference>
<protein>
    <recommendedName>
        <fullName evidence="13">RRM domain-containing protein</fullName>
    </recommendedName>
</protein>
<dbReference type="PANTHER" id="PTHR11208:SF45">
    <property type="entry name" value="SPLICING FACTOR 1"/>
    <property type="match status" value="1"/>
</dbReference>
<accession>A0A8S1J7A2</accession>
<feature type="region of interest" description="Disordered" evidence="12">
    <location>
        <begin position="40"/>
        <end position="65"/>
    </location>
</feature>
<dbReference type="Pfam" id="PF16275">
    <property type="entry name" value="SF1-HH"/>
    <property type="match status" value="1"/>
</dbReference>
<dbReference type="GO" id="GO:0008380">
    <property type="term" value="P:RNA splicing"/>
    <property type="evidence" value="ECO:0007669"/>
    <property type="project" value="UniProtKB-KW"/>
</dbReference>
<dbReference type="GO" id="GO:0005634">
    <property type="term" value="C:nucleus"/>
    <property type="evidence" value="ECO:0007669"/>
    <property type="project" value="UniProtKB-SubCell"/>
</dbReference>
<evidence type="ECO:0000256" key="9">
    <source>
        <dbReference type="ARBA" id="ARBA00023187"/>
    </source>
</evidence>
<dbReference type="InterPro" id="IPR055256">
    <property type="entry name" value="KH_1_KHDC4/BBP-like"/>
</dbReference>
<name>A0A8S1J7A2_9CHLO</name>
<dbReference type="Proteomes" id="UP000708148">
    <property type="component" value="Unassembled WGS sequence"/>
</dbReference>